<dbReference type="PANTHER" id="PTHR43201">
    <property type="entry name" value="ACYL-COA SYNTHETASE"/>
    <property type="match status" value="1"/>
</dbReference>
<evidence type="ECO:0000259" key="1">
    <source>
        <dbReference type="Pfam" id="PF00501"/>
    </source>
</evidence>
<reference evidence="2 3" key="1">
    <citation type="submission" date="2016-10" db="EMBL/GenBank/DDBJ databases">
        <authorList>
            <person name="Varghese N."/>
            <person name="Submissions S."/>
        </authorList>
    </citation>
    <scope>NUCLEOTIDE SEQUENCE [LARGE SCALE GENOMIC DNA]</scope>
    <source>
        <strain evidence="2 3">DSM 17833</strain>
    </source>
</reference>
<organism evidence="2 3">
    <name type="scientific">Pseudomonas peli</name>
    <dbReference type="NCBI Taxonomy" id="592361"/>
    <lineage>
        <taxon>Bacteria</taxon>
        <taxon>Pseudomonadati</taxon>
        <taxon>Pseudomonadota</taxon>
        <taxon>Gammaproteobacteria</taxon>
        <taxon>Pseudomonadales</taxon>
        <taxon>Pseudomonadaceae</taxon>
        <taxon>Pseudomonas</taxon>
    </lineage>
</organism>
<dbReference type="AlphaFoldDB" id="A0AB37ZFN5"/>
<name>A0AB37ZFN5_9PSED</name>
<proteinExistence type="predicted"/>
<evidence type="ECO:0000313" key="2">
    <source>
        <dbReference type="EMBL" id="SCW81729.1"/>
    </source>
</evidence>
<dbReference type="InterPro" id="IPR042099">
    <property type="entry name" value="ANL_N_sf"/>
</dbReference>
<keyword evidence="3" id="KW-1185">Reference proteome</keyword>
<comment type="caution">
    <text evidence="2">The sequence shown here is derived from an EMBL/GenBank/DDBJ whole genome shotgun (WGS) entry which is preliminary data.</text>
</comment>
<dbReference type="RefSeq" id="WP_090255282.1">
    <property type="nucleotide sequence ID" value="NZ_FMTL01000004.1"/>
</dbReference>
<dbReference type="GO" id="GO:0031956">
    <property type="term" value="F:medium-chain fatty acid-CoA ligase activity"/>
    <property type="evidence" value="ECO:0007669"/>
    <property type="project" value="TreeGrafter"/>
</dbReference>
<gene>
    <name evidence="2" type="ORF">SAMN05216370_3698</name>
</gene>
<dbReference type="PANTHER" id="PTHR43201:SF32">
    <property type="entry name" value="2-SUCCINYLBENZOATE--COA LIGASE, CHLOROPLASTIC_PEROXISOMAL"/>
    <property type="match status" value="1"/>
</dbReference>
<dbReference type="Pfam" id="PF00501">
    <property type="entry name" value="AMP-binding"/>
    <property type="match status" value="1"/>
</dbReference>
<dbReference type="EMBL" id="FMTL01000004">
    <property type="protein sequence ID" value="SCW81729.1"/>
    <property type="molecule type" value="Genomic_DNA"/>
</dbReference>
<sequence>MWPAAESLFNRLAALGDASALREGPWQLSYTQLLNEVEQRSALLLESGARRVALALDNGIDWVLWDLATLHAGLVCVPLPGFFSSGQQAHVLDSASIDCLIGPNTALFSALGFNPSAAGMLQRPRAQVSTLPVGTCKITYTSGTTGQPKGVCLDIATQLAVARSLVQASASCAVERHLCVLPLATLLENIAGVYAPLLAGARIELMPMAQIGLLGASQFDLPRFLGALAQAQPNSLILLPQLLLALVSAGENHLPLPSSLRFIAVGGGRVASQLLQRADALGLPVFEGYGLSECASVVCLNTPENRRIGTVGQPLPHLQVRLATDGEVMVQGPRLLGYLGEPCPDEEWLGTGDLGHFDGPFLVLHGRKKHQFITAFGRNVNPEWVEAELVQQLPIAQAWLHGEALPGNIAVLVPRFPNTPDSQLAEAVATANQALPDYARVHHWLRAEQPFSSANALATSNGRLRRTALLNHYQHAIEQLMATESCYGDA</sequence>
<dbReference type="Pfam" id="PF23562">
    <property type="entry name" value="AMP-binding_C_3"/>
    <property type="match status" value="1"/>
</dbReference>
<protein>
    <submittedName>
        <fullName evidence="2">Long-chain acyl-CoA synthetase (AMP-forming)</fullName>
    </submittedName>
</protein>
<dbReference type="PROSITE" id="PS00455">
    <property type="entry name" value="AMP_BINDING"/>
    <property type="match status" value="1"/>
</dbReference>
<accession>A0AB37ZFN5</accession>
<feature type="domain" description="AMP-dependent synthetase/ligase" evidence="1">
    <location>
        <begin position="13"/>
        <end position="326"/>
    </location>
</feature>
<dbReference type="GO" id="GO:0006631">
    <property type="term" value="P:fatty acid metabolic process"/>
    <property type="evidence" value="ECO:0007669"/>
    <property type="project" value="TreeGrafter"/>
</dbReference>
<dbReference type="InterPro" id="IPR000873">
    <property type="entry name" value="AMP-dep_synth/lig_dom"/>
</dbReference>
<dbReference type="SUPFAM" id="SSF56801">
    <property type="entry name" value="Acetyl-CoA synthetase-like"/>
    <property type="match status" value="1"/>
</dbReference>
<dbReference type="Proteomes" id="UP000242418">
    <property type="component" value="Unassembled WGS sequence"/>
</dbReference>
<dbReference type="InterPro" id="IPR020845">
    <property type="entry name" value="AMP-binding_CS"/>
</dbReference>
<dbReference type="Gene3D" id="3.40.50.12780">
    <property type="entry name" value="N-terminal domain of ligase-like"/>
    <property type="match status" value="1"/>
</dbReference>
<evidence type="ECO:0000313" key="3">
    <source>
        <dbReference type="Proteomes" id="UP000242418"/>
    </source>
</evidence>